<dbReference type="Proteomes" id="UP000247973">
    <property type="component" value="Unassembled WGS sequence"/>
</dbReference>
<dbReference type="InterPro" id="IPR000086">
    <property type="entry name" value="NUDIX_hydrolase_dom"/>
</dbReference>
<accession>A0A2V3PMP5</accession>
<dbReference type="AlphaFoldDB" id="A0A2V3PMP5"/>
<dbReference type="SUPFAM" id="SSF55811">
    <property type="entry name" value="Nudix"/>
    <property type="match status" value="1"/>
</dbReference>
<proteinExistence type="predicted"/>
<dbReference type="PANTHER" id="PTHR43736">
    <property type="entry name" value="ADP-RIBOSE PYROPHOSPHATASE"/>
    <property type="match status" value="1"/>
</dbReference>
<comment type="caution">
    <text evidence="2">The sequence shown here is derived from an EMBL/GenBank/DDBJ whole genome shotgun (WGS) entry which is preliminary data.</text>
</comment>
<dbReference type="EMBL" id="QICL01000024">
    <property type="protein sequence ID" value="PXV61852.1"/>
    <property type="molecule type" value="Genomic_DNA"/>
</dbReference>
<keyword evidence="3" id="KW-1185">Reference proteome</keyword>
<dbReference type="Gene3D" id="6.10.250.1120">
    <property type="match status" value="1"/>
</dbReference>
<evidence type="ECO:0000259" key="1">
    <source>
        <dbReference type="PROSITE" id="PS51462"/>
    </source>
</evidence>
<dbReference type="PANTHER" id="PTHR43736:SF1">
    <property type="entry name" value="DIHYDRONEOPTERIN TRIPHOSPHATE DIPHOSPHATASE"/>
    <property type="match status" value="1"/>
</dbReference>
<dbReference type="Pfam" id="PF00293">
    <property type="entry name" value="NUDIX"/>
    <property type="match status" value="1"/>
</dbReference>
<evidence type="ECO:0000313" key="3">
    <source>
        <dbReference type="Proteomes" id="UP000247973"/>
    </source>
</evidence>
<evidence type="ECO:0000313" key="2">
    <source>
        <dbReference type="EMBL" id="PXV61852.1"/>
    </source>
</evidence>
<dbReference type="OrthoDB" id="9804442at2"/>
<reference evidence="2 3" key="1">
    <citation type="submission" date="2018-03" db="EMBL/GenBank/DDBJ databases">
        <title>Genomic Encyclopedia of Archaeal and Bacterial Type Strains, Phase II (KMG-II): from individual species to whole genera.</title>
        <authorList>
            <person name="Goeker M."/>
        </authorList>
    </citation>
    <scope>NUCLEOTIDE SEQUENCE [LARGE SCALE GENOMIC DNA]</scope>
    <source>
        <strain evidence="2 3">DSM 100214</strain>
    </source>
</reference>
<dbReference type="Gene3D" id="3.90.79.10">
    <property type="entry name" value="Nucleoside Triphosphate Pyrophosphohydrolase"/>
    <property type="match status" value="1"/>
</dbReference>
<dbReference type="PROSITE" id="PS51462">
    <property type="entry name" value="NUDIX"/>
    <property type="match status" value="1"/>
</dbReference>
<feature type="domain" description="Nudix hydrolase" evidence="1">
    <location>
        <begin position="68"/>
        <end position="195"/>
    </location>
</feature>
<protein>
    <submittedName>
        <fullName evidence="2">ADP-ribose pyrophosphatase YjhB (NUDIX family)</fullName>
    </submittedName>
</protein>
<dbReference type="InterPro" id="IPR059176">
    <property type="entry name" value="UDP-X_N"/>
</dbReference>
<sequence>MKIEKELLEIAQQIRALSQTGLVYSDNEYNTERYEELVHLSNSMTALITNNEISTIEGCFRVEDDYVTPKVDVRAVVFNDKDEILLVQERADGAWAIPGGWADVGYSPKEIAVKEVKEETGLNVIPIRLLAVLDKKCHNHPPAPHYAYKIFILCKLIDGEFTSAFDILDKGFFKQDELPPLSEERTLKSQIDLVFEYKKNPDKEAIID</sequence>
<organism evidence="2 3">
    <name type="scientific">Dysgonomonas alginatilytica</name>
    <dbReference type="NCBI Taxonomy" id="1605892"/>
    <lineage>
        <taxon>Bacteria</taxon>
        <taxon>Pseudomonadati</taxon>
        <taxon>Bacteroidota</taxon>
        <taxon>Bacteroidia</taxon>
        <taxon>Bacteroidales</taxon>
        <taxon>Dysgonomonadaceae</taxon>
        <taxon>Dysgonomonas</taxon>
    </lineage>
</organism>
<dbReference type="Pfam" id="PF12535">
    <property type="entry name" value="Nudix_N"/>
    <property type="match status" value="1"/>
</dbReference>
<dbReference type="RefSeq" id="WP_110311733.1">
    <property type="nucleotide sequence ID" value="NZ_QICL01000024.1"/>
</dbReference>
<gene>
    <name evidence="2" type="ORF">CLV62_1247</name>
</gene>
<dbReference type="InterPro" id="IPR015797">
    <property type="entry name" value="NUDIX_hydrolase-like_dom_sf"/>
</dbReference>
<name>A0A2V3PMP5_9BACT</name>